<sequence>MNRRKFIDLFLGGSLIGTFIAFLYPTISYLLPTKQIEVVIKKITAARLGELAPNTSKIFKFGTSPGILINTSDGELRAFSAICTHLTCTVIYEEDTGTILCPCHNGRFDLGGNVVSGPPPAPLESYNVEISGEDIVVSKKG</sequence>
<evidence type="ECO:0000256" key="2">
    <source>
        <dbReference type="ARBA" id="ARBA00022723"/>
    </source>
</evidence>
<evidence type="ECO:0000256" key="6">
    <source>
        <dbReference type="ARBA" id="ARBA00034078"/>
    </source>
</evidence>
<evidence type="ECO:0000256" key="4">
    <source>
        <dbReference type="ARBA" id="ARBA00023014"/>
    </source>
</evidence>
<keyword evidence="7" id="KW-0472">Membrane</keyword>
<dbReference type="AlphaFoldDB" id="A0A0F9S0D0"/>
<accession>A0A0F9S0D0</accession>
<organism evidence="9">
    <name type="scientific">marine sediment metagenome</name>
    <dbReference type="NCBI Taxonomy" id="412755"/>
    <lineage>
        <taxon>unclassified sequences</taxon>
        <taxon>metagenomes</taxon>
        <taxon>ecological metagenomes</taxon>
    </lineage>
</organism>
<evidence type="ECO:0000256" key="5">
    <source>
        <dbReference type="ARBA" id="ARBA00023157"/>
    </source>
</evidence>
<comment type="caution">
    <text evidence="9">The sequence shown here is derived from an EMBL/GenBank/DDBJ whole genome shotgun (WGS) entry which is preliminary data.</text>
</comment>
<keyword evidence="5" id="KW-1015">Disulfide bond</keyword>
<dbReference type="InterPro" id="IPR036922">
    <property type="entry name" value="Rieske_2Fe-2S_sf"/>
</dbReference>
<keyword evidence="4" id="KW-0411">Iron-sulfur</keyword>
<comment type="cofactor">
    <cofactor evidence="6">
        <name>[2Fe-2S] cluster</name>
        <dbReference type="ChEBI" id="CHEBI:190135"/>
    </cofactor>
</comment>
<name>A0A0F9S0D0_9ZZZZ</name>
<dbReference type="GO" id="GO:0016020">
    <property type="term" value="C:membrane"/>
    <property type="evidence" value="ECO:0007669"/>
    <property type="project" value="InterPro"/>
</dbReference>
<dbReference type="PANTHER" id="PTHR10134">
    <property type="entry name" value="CYTOCHROME B-C1 COMPLEX SUBUNIT RIESKE, MITOCHONDRIAL"/>
    <property type="match status" value="1"/>
</dbReference>
<dbReference type="InterPro" id="IPR014349">
    <property type="entry name" value="Rieske_Fe-S_prot"/>
</dbReference>
<proteinExistence type="predicted"/>
<evidence type="ECO:0000256" key="7">
    <source>
        <dbReference type="SAM" id="Phobius"/>
    </source>
</evidence>
<keyword evidence="2" id="KW-0479">Metal-binding</keyword>
<evidence type="ECO:0000256" key="1">
    <source>
        <dbReference type="ARBA" id="ARBA00022714"/>
    </source>
</evidence>
<protein>
    <recommendedName>
        <fullName evidence="8">Rieske domain-containing protein</fullName>
    </recommendedName>
</protein>
<keyword evidence="7" id="KW-1133">Transmembrane helix</keyword>
<dbReference type="Pfam" id="PF00355">
    <property type="entry name" value="Rieske"/>
    <property type="match status" value="1"/>
</dbReference>
<reference evidence="9" key="1">
    <citation type="journal article" date="2015" name="Nature">
        <title>Complex archaea that bridge the gap between prokaryotes and eukaryotes.</title>
        <authorList>
            <person name="Spang A."/>
            <person name="Saw J.H."/>
            <person name="Jorgensen S.L."/>
            <person name="Zaremba-Niedzwiedzka K."/>
            <person name="Martijn J."/>
            <person name="Lind A.E."/>
            <person name="van Eijk R."/>
            <person name="Schleper C."/>
            <person name="Guy L."/>
            <person name="Ettema T.J."/>
        </authorList>
    </citation>
    <scope>NUCLEOTIDE SEQUENCE</scope>
</reference>
<keyword evidence="7" id="KW-0812">Transmembrane</keyword>
<dbReference type="GO" id="GO:0051537">
    <property type="term" value="F:2 iron, 2 sulfur cluster binding"/>
    <property type="evidence" value="ECO:0007669"/>
    <property type="project" value="UniProtKB-KW"/>
</dbReference>
<dbReference type="PROSITE" id="PS51296">
    <property type="entry name" value="RIESKE"/>
    <property type="match status" value="1"/>
</dbReference>
<keyword evidence="3" id="KW-0408">Iron</keyword>
<dbReference type="EMBL" id="LAZR01000693">
    <property type="protein sequence ID" value="KKN60534.1"/>
    <property type="molecule type" value="Genomic_DNA"/>
</dbReference>
<dbReference type="CDD" id="cd03467">
    <property type="entry name" value="Rieske"/>
    <property type="match status" value="1"/>
</dbReference>
<dbReference type="Gene3D" id="1.20.5.700">
    <property type="entry name" value="Single helix bin"/>
    <property type="match status" value="1"/>
</dbReference>
<gene>
    <name evidence="9" type="ORF">LCGC14_0531130</name>
</gene>
<evidence type="ECO:0000256" key="3">
    <source>
        <dbReference type="ARBA" id="ARBA00023004"/>
    </source>
</evidence>
<feature type="domain" description="Rieske" evidence="8">
    <location>
        <begin position="43"/>
        <end position="137"/>
    </location>
</feature>
<feature type="transmembrane region" description="Helical" evidence="7">
    <location>
        <begin position="9"/>
        <end position="31"/>
    </location>
</feature>
<dbReference type="PRINTS" id="PR00162">
    <property type="entry name" value="RIESKE"/>
</dbReference>
<dbReference type="GO" id="GO:0046872">
    <property type="term" value="F:metal ion binding"/>
    <property type="evidence" value="ECO:0007669"/>
    <property type="project" value="UniProtKB-KW"/>
</dbReference>
<dbReference type="InterPro" id="IPR017941">
    <property type="entry name" value="Rieske_2Fe-2S"/>
</dbReference>
<keyword evidence="1" id="KW-0001">2Fe-2S</keyword>
<evidence type="ECO:0000259" key="8">
    <source>
        <dbReference type="PROSITE" id="PS51296"/>
    </source>
</evidence>
<dbReference type="InterPro" id="IPR005805">
    <property type="entry name" value="Rieske_Fe-S_prot_C"/>
</dbReference>
<dbReference type="Gene3D" id="2.102.10.10">
    <property type="entry name" value="Rieske [2Fe-2S] iron-sulphur domain"/>
    <property type="match status" value="1"/>
</dbReference>
<evidence type="ECO:0000313" key="9">
    <source>
        <dbReference type="EMBL" id="KKN60534.1"/>
    </source>
</evidence>
<dbReference type="SUPFAM" id="SSF50022">
    <property type="entry name" value="ISP domain"/>
    <property type="match status" value="1"/>
</dbReference>